<keyword evidence="2" id="KW-0560">Oxidoreductase</keyword>
<gene>
    <name evidence="3" type="ORF">SAMN02745823_01583</name>
</gene>
<organism evidence="3 4">
    <name type="scientific">Sporobacter termitidis DSM 10068</name>
    <dbReference type="NCBI Taxonomy" id="1123282"/>
    <lineage>
        <taxon>Bacteria</taxon>
        <taxon>Bacillati</taxon>
        <taxon>Bacillota</taxon>
        <taxon>Clostridia</taxon>
        <taxon>Eubacteriales</taxon>
        <taxon>Oscillospiraceae</taxon>
        <taxon>Sporobacter</taxon>
    </lineage>
</organism>
<accession>A0A1M5X4R4</accession>
<evidence type="ECO:0000313" key="4">
    <source>
        <dbReference type="Proteomes" id="UP000183995"/>
    </source>
</evidence>
<dbReference type="CDD" id="cd05233">
    <property type="entry name" value="SDR_c"/>
    <property type="match status" value="1"/>
</dbReference>
<dbReference type="GO" id="GO:0016491">
    <property type="term" value="F:oxidoreductase activity"/>
    <property type="evidence" value="ECO:0007669"/>
    <property type="project" value="UniProtKB-KW"/>
</dbReference>
<proteinExistence type="inferred from homology"/>
<dbReference type="NCBIfam" id="NF005559">
    <property type="entry name" value="PRK07231.1"/>
    <property type="match status" value="1"/>
</dbReference>
<dbReference type="FunFam" id="3.40.50.720:FF:000084">
    <property type="entry name" value="Short-chain dehydrogenase reductase"/>
    <property type="match status" value="1"/>
</dbReference>
<dbReference type="InterPro" id="IPR051122">
    <property type="entry name" value="SDR_DHRS6-like"/>
</dbReference>
<comment type="similarity">
    <text evidence="1">Belongs to the short-chain dehydrogenases/reductases (SDR) family.</text>
</comment>
<evidence type="ECO:0000256" key="2">
    <source>
        <dbReference type="ARBA" id="ARBA00023002"/>
    </source>
</evidence>
<evidence type="ECO:0000313" key="3">
    <source>
        <dbReference type="EMBL" id="SHH94508.1"/>
    </source>
</evidence>
<reference evidence="3 4" key="1">
    <citation type="submission" date="2016-11" db="EMBL/GenBank/DDBJ databases">
        <authorList>
            <person name="Jaros S."/>
            <person name="Januszkiewicz K."/>
            <person name="Wedrychowicz H."/>
        </authorList>
    </citation>
    <scope>NUCLEOTIDE SEQUENCE [LARGE SCALE GENOMIC DNA]</scope>
    <source>
        <strain evidence="3 4">DSM 10068</strain>
    </source>
</reference>
<protein>
    <submittedName>
        <fullName evidence="3">3-oxoacyl-[acyl-carrier protein] reductase</fullName>
    </submittedName>
</protein>
<name>A0A1M5X4R4_9FIRM</name>
<dbReference type="Gene3D" id="3.40.50.720">
    <property type="entry name" value="NAD(P)-binding Rossmann-like Domain"/>
    <property type="match status" value="1"/>
</dbReference>
<keyword evidence="4" id="KW-1185">Reference proteome</keyword>
<dbReference type="PANTHER" id="PTHR43477">
    <property type="entry name" value="DIHYDROANTICAPSIN 7-DEHYDROGENASE"/>
    <property type="match status" value="1"/>
</dbReference>
<dbReference type="PRINTS" id="PR00081">
    <property type="entry name" value="GDHRDH"/>
</dbReference>
<evidence type="ECO:0000256" key="1">
    <source>
        <dbReference type="ARBA" id="ARBA00006484"/>
    </source>
</evidence>
<dbReference type="InterPro" id="IPR002347">
    <property type="entry name" value="SDR_fam"/>
</dbReference>
<sequence length="254" mass="27417">MMGRLEGKIAVVTGAGSGIGRATAVMFAREGAKVVCANRNEADGAETLQSIKAAGGEGIYVRTDVRQKSDIDRLLRAALDTYGGVTTLFNCAGVLVHKPFLEHDDEDLAKLFETNFRGYYWTMQAFLPVLVKNGHSSVTNVASISVMKPETNAYLYGAFKAAVNKMTRDMIREFSPQGVRLNVICPGPVQTNLTPEWVRNSPEARKQIQKEVCPAGRLGVPNDIAYAAVWLASNEADWVTGSTIVIDGGACNMG</sequence>
<dbReference type="InterPro" id="IPR036291">
    <property type="entry name" value="NAD(P)-bd_dom_sf"/>
</dbReference>
<dbReference type="Pfam" id="PF13561">
    <property type="entry name" value="adh_short_C2"/>
    <property type="match status" value="1"/>
</dbReference>
<dbReference type="GO" id="GO:0008206">
    <property type="term" value="P:bile acid metabolic process"/>
    <property type="evidence" value="ECO:0007669"/>
    <property type="project" value="UniProtKB-ARBA"/>
</dbReference>
<dbReference type="Proteomes" id="UP000183995">
    <property type="component" value="Unassembled WGS sequence"/>
</dbReference>
<dbReference type="AlphaFoldDB" id="A0A1M5X4R4"/>
<dbReference type="STRING" id="1123282.SAMN02745823_01583"/>
<dbReference type="SUPFAM" id="SSF51735">
    <property type="entry name" value="NAD(P)-binding Rossmann-fold domains"/>
    <property type="match status" value="1"/>
</dbReference>
<dbReference type="PANTHER" id="PTHR43477:SF1">
    <property type="entry name" value="DIHYDROANTICAPSIN 7-DEHYDROGENASE"/>
    <property type="match status" value="1"/>
</dbReference>
<dbReference type="EMBL" id="FQXV01000004">
    <property type="protein sequence ID" value="SHH94508.1"/>
    <property type="molecule type" value="Genomic_DNA"/>
</dbReference>